<dbReference type="Gene3D" id="3.30.450.150">
    <property type="entry name" value="Haem-degrading domain"/>
    <property type="match status" value="1"/>
</dbReference>
<proteinExistence type="predicted"/>
<dbReference type="InterPro" id="IPR005624">
    <property type="entry name" value="PduO/GlcC-like"/>
</dbReference>
<keyword evidence="2" id="KW-1185">Reference proteome</keyword>
<dbReference type="PANTHER" id="PTHR34309:SF1">
    <property type="entry name" value="PROTEIN GLCG"/>
    <property type="match status" value="1"/>
</dbReference>
<accession>A0ABZ2CAI2</accession>
<gene>
    <name evidence="1" type="ORF">R4Z09_16225</name>
</gene>
<dbReference type="EMBL" id="CP137640">
    <property type="protein sequence ID" value="WVX78858.1"/>
    <property type="molecule type" value="Genomic_DNA"/>
</dbReference>
<dbReference type="InterPro" id="IPR052517">
    <property type="entry name" value="GlcG_carb_metab_protein"/>
</dbReference>
<dbReference type="InterPro" id="IPR038084">
    <property type="entry name" value="PduO/GlcC-like_sf"/>
</dbReference>
<dbReference type="Proteomes" id="UP001357223">
    <property type="component" value="Chromosome"/>
</dbReference>
<reference evidence="1 2" key="1">
    <citation type="submission" date="2023-10" db="EMBL/GenBank/DDBJ databases">
        <title>Niallia locisalis sp.nov. isolated from a salt pond sample.</title>
        <authorList>
            <person name="Li X.-J."/>
            <person name="Dong L."/>
        </authorList>
    </citation>
    <scope>NUCLEOTIDE SEQUENCE [LARGE SCALE GENOMIC DNA]</scope>
    <source>
        <strain evidence="1 2">DSM 29761</strain>
    </source>
</reference>
<dbReference type="Pfam" id="PF03928">
    <property type="entry name" value="HbpS-like"/>
    <property type="match status" value="1"/>
</dbReference>
<sequence>MSSEMLYQKYALTQILALKMLEAVTNKADELGIRINAAVVDDGGNLKAFIRMDEAALLSSEIAQNKAYTAAAFGKSTEEWYPMIKEEPALLTGIVHTDRLVVFGGGIPLIYNGKIVGGVGVSGGSADEDVQCATAGSQVFEEHVQSLVK</sequence>
<protein>
    <submittedName>
        <fullName evidence="1">Heme-binding protein</fullName>
    </submittedName>
</protein>
<evidence type="ECO:0000313" key="2">
    <source>
        <dbReference type="Proteomes" id="UP001357223"/>
    </source>
</evidence>
<dbReference type="PANTHER" id="PTHR34309">
    <property type="entry name" value="SLR1406 PROTEIN"/>
    <property type="match status" value="1"/>
</dbReference>
<dbReference type="RefSeq" id="WP_338447792.1">
    <property type="nucleotide sequence ID" value="NZ_CP137640.1"/>
</dbReference>
<evidence type="ECO:0000313" key="1">
    <source>
        <dbReference type="EMBL" id="WVX78858.1"/>
    </source>
</evidence>
<name>A0ABZ2CAI2_9BACI</name>
<organism evidence="1 2">
    <name type="scientific">Niallia oryzisoli</name>
    <dbReference type="NCBI Taxonomy" id="1737571"/>
    <lineage>
        <taxon>Bacteria</taxon>
        <taxon>Bacillati</taxon>
        <taxon>Bacillota</taxon>
        <taxon>Bacilli</taxon>
        <taxon>Bacillales</taxon>
        <taxon>Bacillaceae</taxon>
        <taxon>Niallia</taxon>
    </lineage>
</organism>
<dbReference type="SUPFAM" id="SSF143744">
    <property type="entry name" value="GlcG-like"/>
    <property type="match status" value="1"/>
</dbReference>